<dbReference type="SUPFAM" id="SSF46458">
    <property type="entry name" value="Globin-like"/>
    <property type="match status" value="1"/>
</dbReference>
<dbReference type="AlphaFoldDB" id="A0A285RJR5"/>
<feature type="binding site" description="distal binding residue" evidence="5">
    <location>
        <position position="46"/>
    </location>
    <ligand>
        <name>heme</name>
        <dbReference type="ChEBI" id="CHEBI:30413"/>
    </ligand>
    <ligandPart>
        <name>Fe</name>
        <dbReference type="ChEBI" id="CHEBI:18248"/>
    </ligandPart>
</feature>
<dbReference type="InterPro" id="IPR012292">
    <property type="entry name" value="Globin/Proto"/>
</dbReference>
<proteinExistence type="predicted"/>
<organism evidence="6 7">
    <name type="scientific">Rhodobacter maris</name>
    <dbReference type="NCBI Taxonomy" id="446682"/>
    <lineage>
        <taxon>Bacteria</taxon>
        <taxon>Pseudomonadati</taxon>
        <taxon>Pseudomonadota</taxon>
        <taxon>Alphaproteobacteria</taxon>
        <taxon>Rhodobacterales</taxon>
        <taxon>Rhodobacter group</taxon>
        <taxon>Rhodobacter</taxon>
    </lineage>
</organism>
<evidence type="ECO:0000256" key="4">
    <source>
        <dbReference type="ARBA" id="ARBA00023004"/>
    </source>
</evidence>
<gene>
    <name evidence="6" type="ORF">SAMN05877831_101419</name>
</gene>
<dbReference type="RefSeq" id="WP_097068438.1">
    <property type="nucleotide sequence ID" value="NZ_OBMT01000001.1"/>
</dbReference>
<evidence type="ECO:0000256" key="3">
    <source>
        <dbReference type="ARBA" id="ARBA00022723"/>
    </source>
</evidence>
<dbReference type="GO" id="GO:0020037">
    <property type="term" value="F:heme binding"/>
    <property type="evidence" value="ECO:0007669"/>
    <property type="project" value="InterPro"/>
</dbReference>
<accession>A0A285RJR5</accession>
<dbReference type="EMBL" id="OBMT01000001">
    <property type="protein sequence ID" value="SOB94376.1"/>
    <property type="molecule type" value="Genomic_DNA"/>
</dbReference>
<protein>
    <submittedName>
        <fullName evidence="6">Hemoglobin</fullName>
    </submittedName>
</protein>
<evidence type="ECO:0000256" key="1">
    <source>
        <dbReference type="ARBA" id="ARBA00022448"/>
    </source>
</evidence>
<keyword evidence="4 5" id="KW-0408">Iron</keyword>
<dbReference type="GO" id="GO:0019825">
    <property type="term" value="F:oxygen binding"/>
    <property type="evidence" value="ECO:0007669"/>
    <property type="project" value="InterPro"/>
</dbReference>
<dbReference type="Proteomes" id="UP000219111">
    <property type="component" value="Unassembled WGS sequence"/>
</dbReference>
<evidence type="ECO:0000256" key="5">
    <source>
        <dbReference type="PIRSR" id="PIRSR601486-1"/>
    </source>
</evidence>
<evidence type="ECO:0000256" key="2">
    <source>
        <dbReference type="ARBA" id="ARBA00022617"/>
    </source>
</evidence>
<dbReference type="GO" id="GO:0046872">
    <property type="term" value="F:metal ion binding"/>
    <property type="evidence" value="ECO:0007669"/>
    <property type="project" value="UniProtKB-KW"/>
</dbReference>
<evidence type="ECO:0000313" key="6">
    <source>
        <dbReference type="EMBL" id="SOB94376.1"/>
    </source>
</evidence>
<keyword evidence="3 5" id="KW-0479">Metal-binding</keyword>
<dbReference type="Pfam" id="PF01152">
    <property type="entry name" value="Bac_globin"/>
    <property type="match status" value="1"/>
</dbReference>
<dbReference type="OrthoDB" id="25954at2"/>
<dbReference type="InterPro" id="IPR009050">
    <property type="entry name" value="Globin-like_sf"/>
</dbReference>
<reference evidence="7" key="1">
    <citation type="submission" date="2017-08" db="EMBL/GenBank/DDBJ databases">
        <authorList>
            <person name="Varghese N."/>
            <person name="Submissions S."/>
        </authorList>
    </citation>
    <scope>NUCLEOTIDE SEQUENCE [LARGE SCALE GENOMIC DNA]</scope>
    <source>
        <strain evidence="7">JA276</strain>
    </source>
</reference>
<evidence type="ECO:0000313" key="7">
    <source>
        <dbReference type="Proteomes" id="UP000219111"/>
    </source>
</evidence>
<keyword evidence="2 5" id="KW-0349">Heme</keyword>
<sequence length="136" mass="15173">MNTLPPPRFTITEEEIERVVARFYARVRAHPELAPIFAAHVTDWAHHEAKIARFWKGSILHQKGYEGSPMIAHRRAGDVEGGHFPLWLATFDAVLRETLAPEAAAAWSALAHRIGKGLRMGVEDVGRPPDAVPNLR</sequence>
<dbReference type="Gene3D" id="1.10.490.10">
    <property type="entry name" value="Globins"/>
    <property type="match status" value="1"/>
</dbReference>
<dbReference type="InterPro" id="IPR001486">
    <property type="entry name" value="Hemoglobin_trunc"/>
</dbReference>
<keyword evidence="1" id="KW-0813">Transport</keyword>
<dbReference type="CDD" id="cd08916">
    <property type="entry name" value="TrHb3_P"/>
    <property type="match status" value="1"/>
</dbReference>
<name>A0A285RJR5_9RHOB</name>
<keyword evidence="7" id="KW-1185">Reference proteome</keyword>